<evidence type="ECO:0000313" key="1">
    <source>
        <dbReference type="EMBL" id="SJL03203.1"/>
    </source>
</evidence>
<name>A0A284R3A9_ARMOS</name>
<protein>
    <submittedName>
        <fullName evidence="1">Uncharacterized protein</fullName>
    </submittedName>
</protein>
<sequence length="62" mass="7102">MRSTKKHLMFDPCISTACTEATNWPLPLSSQIARGQTLPSDTNHIRHDSWIDDAWTPLNEHK</sequence>
<accession>A0A284R3A9</accession>
<proteinExistence type="predicted"/>
<reference evidence="2" key="1">
    <citation type="journal article" date="2017" name="Nat. Ecol. Evol.">
        <title>Genome expansion and lineage-specific genetic innovations in the forest pathogenic fungi Armillaria.</title>
        <authorList>
            <person name="Sipos G."/>
            <person name="Prasanna A.N."/>
            <person name="Walter M.C."/>
            <person name="O'Connor E."/>
            <person name="Balint B."/>
            <person name="Krizsan K."/>
            <person name="Kiss B."/>
            <person name="Hess J."/>
            <person name="Varga T."/>
            <person name="Slot J."/>
            <person name="Riley R."/>
            <person name="Boka B."/>
            <person name="Rigling D."/>
            <person name="Barry K."/>
            <person name="Lee J."/>
            <person name="Mihaltcheva S."/>
            <person name="LaButti K."/>
            <person name="Lipzen A."/>
            <person name="Waldron R."/>
            <person name="Moloney N.M."/>
            <person name="Sperisen C."/>
            <person name="Kredics L."/>
            <person name="Vagvoelgyi C."/>
            <person name="Patrignani A."/>
            <person name="Fitzpatrick D."/>
            <person name="Nagy I."/>
            <person name="Doyle S."/>
            <person name="Anderson J.B."/>
            <person name="Grigoriev I.V."/>
            <person name="Gueldener U."/>
            <person name="Muensterkoetter M."/>
            <person name="Nagy L.G."/>
        </authorList>
    </citation>
    <scope>NUCLEOTIDE SEQUENCE [LARGE SCALE GENOMIC DNA]</scope>
    <source>
        <strain evidence="2">C18/9</strain>
    </source>
</reference>
<dbReference type="AlphaFoldDB" id="A0A284R3A9"/>
<organism evidence="1 2">
    <name type="scientific">Armillaria ostoyae</name>
    <name type="common">Armillaria root rot fungus</name>
    <dbReference type="NCBI Taxonomy" id="47428"/>
    <lineage>
        <taxon>Eukaryota</taxon>
        <taxon>Fungi</taxon>
        <taxon>Dikarya</taxon>
        <taxon>Basidiomycota</taxon>
        <taxon>Agaricomycotina</taxon>
        <taxon>Agaricomycetes</taxon>
        <taxon>Agaricomycetidae</taxon>
        <taxon>Agaricales</taxon>
        <taxon>Marasmiineae</taxon>
        <taxon>Physalacriaceae</taxon>
        <taxon>Armillaria</taxon>
    </lineage>
</organism>
<dbReference type="EMBL" id="FUEG01000004">
    <property type="protein sequence ID" value="SJL03203.1"/>
    <property type="molecule type" value="Genomic_DNA"/>
</dbReference>
<keyword evidence="2" id="KW-1185">Reference proteome</keyword>
<gene>
    <name evidence="1" type="ORF">ARMOST_06550</name>
</gene>
<dbReference type="Proteomes" id="UP000219338">
    <property type="component" value="Unassembled WGS sequence"/>
</dbReference>
<evidence type="ECO:0000313" key="2">
    <source>
        <dbReference type="Proteomes" id="UP000219338"/>
    </source>
</evidence>